<feature type="domain" description="Glycosyltransferase subfamily 4-like N-terminal" evidence="3">
    <location>
        <begin position="77"/>
        <end position="151"/>
    </location>
</feature>
<dbReference type="Proteomes" id="UP000016160">
    <property type="component" value="Chromosome"/>
</dbReference>
<keyword evidence="5" id="KW-1185">Reference proteome</keyword>
<dbReference type="GO" id="GO:0016757">
    <property type="term" value="F:glycosyltransferase activity"/>
    <property type="evidence" value="ECO:0007669"/>
    <property type="project" value="UniProtKB-KW"/>
</dbReference>
<dbReference type="InterPro" id="IPR001296">
    <property type="entry name" value="Glyco_trans_1"/>
</dbReference>
<protein>
    <submittedName>
        <fullName evidence="4">Mannosyltransferase (GT4)</fullName>
    </submittedName>
</protein>
<keyword evidence="4" id="KW-0328">Glycosyltransferase</keyword>
<dbReference type="eggNOG" id="COG0438">
    <property type="taxonomic scope" value="Bacteria"/>
</dbReference>
<dbReference type="HOGENOM" id="CLU_009583_27_1_10"/>
<evidence type="ECO:0000313" key="5">
    <source>
        <dbReference type="Proteomes" id="UP000016160"/>
    </source>
</evidence>
<dbReference type="PANTHER" id="PTHR46401:SF2">
    <property type="entry name" value="GLYCOSYLTRANSFERASE WBBK-RELATED"/>
    <property type="match status" value="1"/>
</dbReference>
<dbReference type="Gene3D" id="3.40.50.2000">
    <property type="entry name" value="Glycogen Phosphorylase B"/>
    <property type="match status" value="2"/>
</dbReference>
<feature type="domain" description="Glycosyl transferase family 1" evidence="2">
    <location>
        <begin position="173"/>
        <end position="306"/>
    </location>
</feature>
<evidence type="ECO:0000259" key="3">
    <source>
        <dbReference type="Pfam" id="PF13439"/>
    </source>
</evidence>
<dbReference type="Pfam" id="PF00534">
    <property type="entry name" value="Glycos_transf_1"/>
    <property type="match status" value="1"/>
</dbReference>
<reference evidence="4 5" key="1">
    <citation type="journal article" date="2013" name="Appl. Environ. Microbiol.">
        <title>The genome of the alga-associated marine flavobacterium Formosa agariphila KMM 3901T reveals a broad potential for degradation of algal polysaccharides.</title>
        <authorList>
            <person name="Mann A.J."/>
            <person name="Hahnke R.L."/>
            <person name="Huang S."/>
            <person name="Werner J."/>
            <person name="Xing P."/>
            <person name="Barbeyron T."/>
            <person name="Huettel B."/>
            <person name="Stueber K."/>
            <person name="Reinhardt R."/>
            <person name="Harder J."/>
            <person name="Gloeckner F.O."/>
            <person name="Amann R.I."/>
            <person name="Teeling H."/>
        </authorList>
    </citation>
    <scope>NUCLEOTIDE SEQUENCE [LARGE SCALE GENOMIC DNA]</scope>
    <source>
        <strain evidence="5">DSM 15362 / KCTC 12365 / LMG 23005 / KMM 3901</strain>
    </source>
</reference>
<dbReference type="STRING" id="1347342.BN863_29110"/>
<dbReference type="SUPFAM" id="SSF53756">
    <property type="entry name" value="UDP-Glycosyltransferase/glycogen phosphorylase"/>
    <property type="match status" value="1"/>
</dbReference>
<dbReference type="AlphaFoldDB" id="T2KQ38"/>
<organism evidence="4 5">
    <name type="scientific">Formosa agariphila (strain DSM 15362 / KCTC 12365 / LMG 23005 / KMM 3901 / M-2Alg 35-1)</name>
    <dbReference type="NCBI Taxonomy" id="1347342"/>
    <lineage>
        <taxon>Bacteria</taxon>
        <taxon>Pseudomonadati</taxon>
        <taxon>Bacteroidota</taxon>
        <taxon>Flavobacteriia</taxon>
        <taxon>Flavobacteriales</taxon>
        <taxon>Flavobacteriaceae</taxon>
        <taxon>Formosa</taxon>
    </lineage>
</organism>
<keyword evidence="1 4" id="KW-0808">Transferase</keyword>
<evidence type="ECO:0000256" key="1">
    <source>
        <dbReference type="ARBA" id="ARBA00022679"/>
    </source>
</evidence>
<proteinExistence type="predicted"/>
<dbReference type="PANTHER" id="PTHR46401">
    <property type="entry name" value="GLYCOSYLTRANSFERASE WBBK-RELATED"/>
    <property type="match status" value="1"/>
</dbReference>
<evidence type="ECO:0000259" key="2">
    <source>
        <dbReference type="Pfam" id="PF00534"/>
    </source>
</evidence>
<evidence type="ECO:0000313" key="4">
    <source>
        <dbReference type="EMBL" id="CDF80623.1"/>
    </source>
</evidence>
<dbReference type="RefSeq" id="WP_038531869.1">
    <property type="nucleotide sequence ID" value="NZ_HG315671.1"/>
</dbReference>
<dbReference type="CDD" id="cd03809">
    <property type="entry name" value="GT4_MtfB-like"/>
    <property type="match status" value="1"/>
</dbReference>
<dbReference type="GO" id="GO:0009103">
    <property type="term" value="P:lipopolysaccharide biosynthetic process"/>
    <property type="evidence" value="ECO:0007669"/>
    <property type="project" value="TreeGrafter"/>
</dbReference>
<name>T2KQ38_FORAG</name>
<sequence>MLQQINYIFRKRLPQYNSIEELFGAIQAKLKDKVEIDTQELKLSGGSPVVILKNILSFRKKSPSQINHITGDVNYMALVTGKKSVLTIHDIGSILKGNTLKRIYLKLFWFTLPAIFVNKITVISEFTKAELCKVIPFASKKIEVVYNPVHSELSYCPKEKNSVCPNILLIGTKPNKNIERTFEALSGITCKLTIIGKLTENQLKLLELYKLEYKSMFQVPYVDIIQAYKNCDLVLFASTYEGFGMPIIEAQAIGRPVITSNIGAMKEVAKDTAYLVNPYNVEEIREAVLSITSNVEMQNKLISKGRINVERFRIDKIVEDYLTIYKDVINA</sequence>
<dbReference type="OrthoDB" id="9801609at2"/>
<dbReference type="EMBL" id="HG315671">
    <property type="protein sequence ID" value="CDF80623.1"/>
    <property type="molecule type" value="Genomic_DNA"/>
</dbReference>
<accession>T2KQ38</accession>
<dbReference type="InterPro" id="IPR028098">
    <property type="entry name" value="Glyco_trans_4-like_N"/>
</dbReference>
<dbReference type="Pfam" id="PF13439">
    <property type="entry name" value="Glyco_transf_4"/>
    <property type="match status" value="1"/>
</dbReference>
<gene>
    <name evidence="4" type="ORF">BN863_29110</name>
</gene>
<dbReference type="PATRIC" id="fig|1347342.6.peg.2929"/>